<keyword evidence="6" id="KW-1185">Reference proteome</keyword>
<dbReference type="GO" id="GO:0003723">
    <property type="term" value="F:RNA binding"/>
    <property type="evidence" value="ECO:0007669"/>
    <property type="project" value="TreeGrafter"/>
</dbReference>
<evidence type="ECO:0000256" key="1">
    <source>
        <dbReference type="ARBA" id="ARBA00007594"/>
    </source>
</evidence>
<dbReference type="InterPro" id="IPR016082">
    <property type="entry name" value="Ribosomal_uL30_ferredoxin-like"/>
</dbReference>
<feature type="domain" description="Large ribosomal subunit protein uL30-like ferredoxin-like fold" evidence="4">
    <location>
        <begin position="96"/>
        <end position="146"/>
    </location>
</feature>
<proteinExistence type="inferred from homology"/>
<dbReference type="PANTHER" id="PTHR11524">
    <property type="entry name" value="60S RIBOSOMAL PROTEIN L7"/>
    <property type="match status" value="1"/>
</dbReference>
<evidence type="ECO:0000313" key="5">
    <source>
        <dbReference type="EMBL" id="KAE8665246.1"/>
    </source>
</evidence>
<dbReference type="FunFam" id="3.30.1390.20:FF:000004">
    <property type="entry name" value="60S ribosomal protein L7"/>
    <property type="match status" value="1"/>
</dbReference>
<organism evidence="5 6">
    <name type="scientific">Hibiscus syriacus</name>
    <name type="common">Rose of Sharon</name>
    <dbReference type="NCBI Taxonomy" id="106335"/>
    <lineage>
        <taxon>Eukaryota</taxon>
        <taxon>Viridiplantae</taxon>
        <taxon>Streptophyta</taxon>
        <taxon>Embryophyta</taxon>
        <taxon>Tracheophyta</taxon>
        <taxon>Spermatophyta</taxon>
        <taxon>Magnoliopsida</taxon>
        <taxon>eudicotyledons</taxon>
        <taxon>Gunneridae</taxon>
        <taxon>Pentapetalae</taxon>
        <taxon>rosids</taxon>
        <taxon>malvids</taxon>
        <taxon>Malvales</taxon>
        <taxon>Malvaceae</taxon>
        <taxon>Malvoideae</taxon>
        <taxon>Hibiscus</taxon>
    </lineage>
</organism>
<protein>
    <submittedName>
        <fullName evidence="5">ERF114 protein</fullName>
    </submittedName>
</protein>
<dbReference type="SUPFAM" id="SSF55129">
    <property type="entry name" value="Ribosomal protein L30p/L7e"/>
    <property type="match status" value="1"/>
</dbReference>
<dbReference type="GO" id="GO:0022625">
    <property type="term" value="C:cytosolic large ribosomal subunit"/>
    <property type="evidence" value="ECO:0007669"/>
    <property type="project" value="TreeGrafter"/>
</dbReference>
<comment type="similarity">
    <text evidence="1">Belongs to the universal ribosomal protein uL30 family.</text>
</comment>
<reference evidence="5" key="1">
    <citation type="submission" date="2019-09" db="EMBL/GenBank/DDBJ databases">
        <title>Draft genome information of white flower Hibiscus syriacus.</title>
        <authorList>
            <person name="Kim Y.-M."/>
        </authorList>
    </citation>
    <scope>NUCLEOTIDE SEQUENCE [LARGE SCALE GENOMIC DNA]</scope>
    <source>
        <strain evidence="5">YM2019G1</strain>
    </source>
</reference>
<gene>
    <name evidence="5" type="ORF">F3Y22_tig00112637pilonHSYRG00063</name>
</gene>
<dbReference type="GO" id="GO:0000463">
    <property type="term" value="P:maturation of LSU-rRNA from tricistronic rRNA transcript (SSU-rRNA, 5.8S rRNA, LSU-rRNA)"/>
    <property type="evidence" value="ECO:0007669"/>
    <property type="project" value="TreeGrafter"/>
</dbReference>
<dbReference type="EMBL" id="VEPZ02001623">
    <property type="protein sequence ID" value="KAE8665246.1"/>
    <property type="molecule type" value="Genomic_DNA"/>
</dbReference>
<dbReference type="Gene3D" id="3.30.1390.20">
    <property type="entry name" value="Ribosomal protein L30, ferredoxin-like fold domain"/>
    <property type="match status" value="1"/>
</dbReference>
<keyword evidence="2" id="KW-0689">Ribosomal protein</keyword>
<comment type="caution">
    <text evidence="5">The sequence shown here is derived from an EMBL/GenBank/DDBJ whole genome shotgun (WGS) entry which is preliminary data.</text>
</comment>
<evidence type="ECO:0000313" key="6">
    <source>
        <dbReference type="Proteomes" id="UP000436088"/>
    </source>
</evidence>
<dbReference type="Pfam" id="PF00327">
    <property type="entry name" value="Ribosomal_L30"/>
    <property type="match status" value="1"/>
</dbReference>
<dbReference type="GO" id="GO:0003735">
    <property type="term" value="F:structural constituent of ribosome"/>
    <property type="evidence" value="ECO:0007669"/>
    <property type="project" value="TreeGrafter"/>
</dbReference>
<accession>A0A6A2XTB6</accession>
<sequence length="172" mass="18901">MAPDLALALTPTPAAQDVVEYVETVFYSRRSAAAEDGLFSDFEQDDGGGSLEKVEPALDADTGKVFPAPIPISGVGSDQNETEGKDAKVGDTKTEVKVTFHHPKNDMHPKTRNILYRLRLRKVFSGLFVKATEGVTEMLQKVEPYVTYGYGGNFSFFQVPLFLFLGTIFSIE</sequence>
<dbReference type="Proteomes" id="UP000436088">
    <property type="component" value="Unassembled WGS sequence"/>
</dbReference>
<evidence type="ECO:0000256" key="2">
    <source>
        <dbReference type="ARBA" id="ARBA00022980"/>
    </source>
</evidence>
<dbReference type="InterPro" id="IPR039699">
    <property type="entry name" value="Ribosomal_uL30"/>
</dbReference>
<keyword evidence="3" id="KW-0687">Ribonucleoprotein</keyword>
<name>A0A6A2XTB6_HIBSY</name>
<evidence type="ECO:0000259" key="4">
    <source>
        <dbReference type="Pfam" id="PF00327"/>
    </source>
</evidence>
<evidence type="ECO:0000256" key="3">
    <source>
        <dbReference type="ARBA" id="ARBA00023274"/>
    </source>
</evidence>
<dbReference type="InterPro" id="IPR036919">
    <property type="entry name" value="Ribo_uL30_ferredoxin-like_sf"/>
</dbReference>
<dbReference type="PANTHER" id="PTHR11524:SF36">
    <property type="entry name" value="LARGE RIBOSOMAL SUBUNIT PROTEIN UL30Z"/>
    <property type="match status" value="1"/>
</dbReference>
<dbReference type="AlphaFoldDB" id="A0A6A2XTB6"/>